<protein>
    <submittedName>
        <fullName evidence="2">Beta-carotene isomerase D27, chloroplastic</fullName>
    </submittedName>
</protein>
<dbReference type="GO" id="GO:0016853">
    <property type="term" value="F:isomerase activity"/>
    <property type="evidence" value="ECO:0007669"/>
    <property type="project" value="UniProtKB-KW"/>
</dbReference>
<dbReference type="PANTHER" id="PTHR33591">
    <property type="entry name" value="BETA-CAROTENE ISOMERASE D27"/>
    <property type="match status" value="1"/>
</dbReference>
<organism evidence="2 3">
    <name type="scientific">Quillaja saponaria</name>
    <name type="common">Soap bark tree</name>
    <dbReference type="NCBI Taxonomy" id="32244"/>
    <lineage>
        <taxon>Eukaryota</taxon>
        <taxon>Viridiplantae</taxon>
        <taxon>Streptophyta</taxon>
        <taxon>Embryophyta</taxon>
        <taxon>Tracheophyta</taxon>
        <taxon>Spermatophyta</taxon>
        <taxon>Magnoliopsida</taxon>
        <taxon>eudicotyledons</taxon>
        <taxon>Gunneridae</taxon>
        <taxon>Pentapetalae</taxon>
        <taxon>rosids</taxon>
        <taxon>fabids</taxon>
        <taxon>Fabales</taxon>
        <taxon>Quillajaceae</taxon>
        <taxon>Quillaja</taxon>
    </lineage>
</organism>
<reference evidence="2" key="1">
    <citation type="journal article" date="2023" name="Science">
        <title>Elucidation of the pathway for biosynthesis of saponin adjuvants from the soapbark tree.</title>
        <authorList>
            <person name="Reed J."/>
            <person name="Orme A."/>
            <person name="El-Demerdash A."/>
            <person name="Owen C."/>
            <person name="Martin L.B.B."/>
            <person name="Misra R.C."/>
            <person name="Kikuchi S."/>
            <person name="Rejzek M."/>
            <person name="Martin A.C."/>
            <person name="Harkess A."/>
            <person name="Leebens-Mack J."/>
            <person name="Louveau T."/>
            <person name="Stephenson M.J."/>
            <person name="Osbourn A."/>
        </authorList>
    </citation>
    <scope>NUCLEOTIDE SEQUENCE</scope>
    <source>
        <strain evidence="2">S10</strain>
    </source>
</reference>
<evidence type="ECO:0000259" key="1">
    <source>
        <dbReference type="Pfam" id="PF13225"/>
    </source>
</evidence>
<feature type="domain" description="Beta-carotene isomerase D27-like C-terminal" evidence="1">
    <location>
        <begin position="154"/>
        <end position="234"/>
    </location>
</feature>
<dbReference type="Proteomes" id="UP001163823">
    <property type="component" value="Chromosome 4"/>
</dbReference>
<keyword evidence="3" id="KW-1185">Reference proteome</keyword>
<dbReference type="AlphaFoldDB" id="A0AAD7VEP5"/>
<sequence length="270" mass="30392">MKPLALVHYHTISWHPPSNLHSQPRIFIGRHRFSISCFSHGSQSVNQTENTTSKLEYKPGIFDDLFLNLFRNKLVEEVGWDSEKPGYDGLIEVANRLMMKGRTNSDTREATVRILRSLFPPFLLELYQMLIAPIGGGKVAAMMVARVTALTCQWLMGPCTVNFVDLPDGTSCRSGVFVERCKYLEESKCIGICINTCKLPTQTFFKDHMGVPLLMEPNFSGFSCQFKFGVLPPLPQDDSTLKEPCLEECPNATKRRVGTRNTQVPQCPKA</sequence>
<dbReference type="Pfam" id="PF13225">
    <property type="entry name" value="D27-like_C"/>
    <property type="match status" value="1"/>
</dbReference>
<dbReference type="EMBL" id="JARAOO010000004">
    <property type="protein sequence ID" value="KAJ7973072.1"/>
    <property type="molecule type" value="Genomic_DNA"/>
</dbReference>
<keyword evidence="2" id="KW-0413">Isomerase</keyword>
<evidence type="ECO:0000313" key="2">
    <source>
        <dbReference type="EMBL" id="KAJ7973072.1"/>
    </source>
</evidence>
<accession>A0AAD7VEP5</accession>
<evidence type="ECO:0000313" key="3">
    <source>
        <dbReference type="Proteomes" id="UP001163823"/>
    </source>
</evidence>
<proteinExistence type="predicted"/>
<dbReference type="PANTHER" id="PTHR33591:SF2">
    <property type="entry name" value="BETA-CAROTENE ISOMERASE D27"/>
    <property type="match status" value="1"/>
</dbReference>
<name>A0AAD7VEP5_QUISA</name>
<dbReference type="InterPro" id="IPR025114">
    <property type="entry name" value="D27-like_C"/>
</dbReference>
<dbReference type="KEGG" id="qsa:O6P43_010871"/>
<gene>
    <name evidence="2" type="ORF">O6P43_010871</name>
</gene>
<comment type="caution">
    <text evidence="2">The sequence shown here is derived from an EMBL/GenBank/DDBJ whole genome shotgun (WGS) entry which is preliminary data.</text>
</comment>
<dbReference type="GO" id="GO:0005506">
    <property type="term" value="F:iron ion binding"/>
    <property type="evidence" value="ECO:0007669"/>
    <property type="project" value="InterPro"/>
</dbReference>
<dbReference type="InterPro" id="IPR038938">
    <property type="entry name" value="D27-like"/>
</dbReference>